<evidence type="ECO:0000256" key="4">
    <source>
        <dbReference type="ARBA" id="ARBA00022448"/>
    </source>
</evidence>
<dbReference type="Pfam" id="PF03810">
    <property type="entry name" value="IBN_N"/>
    <property type="match status" value="1"/>
</dbReference>
<comment type="similarity">
    <text evidence="3">Belongs to the XPO2/CSE1 family.</text>
</comment>
<dbReference type="SUPFAM" id="SSF48371">
    <property type="entry name" value="ARM repeat"/>
    <property type="match status" value="1"/>
</dbReference>
<reference evidence="10 12" key="2">
    <citation type="submission" date="2018-03" db="EMBL/GenBank/DDBJ databases">
        <authorList>
            <person name="Fogelqvist J."/>
        </authorList>
    </citation>
    <scope>NUCLEOTIDE SEQUENCE [LARGE SCALE GENOMIC DNA]</scope>
</reference>
<evidence type="ECO:0000256" key="2">
    <source>
        <dbReference type="ARBA" id="ARBA00004496"/>
    </source>
</evidence>
<name>A0A0G4IHS0_PLABS</name>
<dbReference type="EMBL" id="OVEO01000010">
    <property type="protein sequence ID" value="SPQ98719.1"/>
    <property type="molecule type" value="Genomic_DNA"/>
</dbReference>
<dbReference type="GO" id="GO:0005635">
    <property type="term" value="C:nuclear envelope"/>
    <property type="evidence" value="ECO:0007669"/>
    <property type="project" value="TreeGrafter"/>
</dbReference>
<keyword evidence="6" id="KW-0653">Protein transport</keyword>
<keyword evidence="10" id="KW-0496">Mitochondrion</keyword>
<dbReference type="InterPro" id="IPR016024">
    <property type="entry name" value="ARM-type_fold"/>
</dbReference>
<dbReference type="GO" id="GO:0006611">
    <property type="term" value="P:protein export from nucleus"/>
    <property type="evidence" value="ECO:0007669"/>
    <property type="project" value="TreeGrafter"/>
</dbReference>
<evidence type="ECO:0000259" key="8">
    <source>
        <dbReference type="PROSITE" id="PS50166"/>
    </source>
</evidence>
<evidence type="ECO:0000256" key="1">
    <source>
        <dbReference type="ARBA" id="ARBA00004123"/>
    </source>
</evidence>
<dbReference type="STRING" id="37360.A0A0G4IHS0"/>
<dbReference type="Proteomes" id="UP000039324">
    <property type="component" value="Unassembled WGS sequence"/>
</dbReference>
<dbReference type="SMART" id="SM00913">
    <property type="entry name" value="IBN_N"/>
    <property type="match status" value="1"/>
</dbReference>
<dbReference type="Pfam" id="PF08506">
    <property type="entry name" value="Cse1"/>
    <property type="match status" value="1"/>
</dbReference>
<dbReference type="Gene3D" id="1.25.10.10">
    <property type="entry name" value="Leucine-rich Repeat Variant"/>
    <property type="match status" value="1"/>
</dbReference>
<evidence type="ECO:0000256" key="6">
    <source>
        <dbReference type="ARBA" id="ARBA00022927"/>
    </source>
</evidence>
<dbReference type="GO" id="GO:0005829">
    <property type="term" value="C:cytosol"/>
    <property type="evidence" value="ECO:0007669"/>
    <property type="project" value="TreeGrafter"/>
</dbReference>
<dbReference type="OrthoDB" id="3268246at2759"/>
<dbReference type="InterPro" id="IPR013713">
    <property type="entry name" value="XPO2_central"/>
</dbReference>
<dbReference type="PROSITE" id="PS50166">
    <property type="entry name" value="IMPORTIN_B_NT"/>
    <property type="match status" value="1"/>
</dbReference>
<evidence type="ECO:0000256" key="3">
    <source>
        <dbReference type="ARBA" id="ARBA00008669"/>
    </source>
</evidence>
<dbReference type="GO" id="GO:0031267">
    <property type="term" value="F:small GTPase binding"/>
    <property type="evidence" value="ECO:0007669"/>
    <property type="project" value="InterPro"/>
</dbReference>
<evidence type="ECO:0000256" key="7">
    <source>
        <dbReference type="ARBA" id="ARBA00023242"/>
    </source>
</evidence>
<dbReference type="AlphaFoldDB" id="A0A0G4IHS0"/>
<dbReference type="EMBL" id="CDSF01000002">
    <property type="protein sequence ID" value="CEO94758.1"/>
    <property type="molecule type" value="Genomic_DNA"/>
</dbReference>
<sequence length="980" mass="108707">MELELSRHLFQCQDIDARVRTEAEQWLLQAVQHAGFCRAALNLIMNRDPAALPAAITFKNKCKKDWEDENNAADPKYKIARDERDFVKTHLVRAMIEADAPVQRQLSETLAIIAESDFPAEWPQLLPELIAHISSPDYHKVRAVLQCCNTMFKPYRYRSKSDALWTQIKYVLVNFSQPLLETMQRVLADLTTTKTQDELLDLLRYVANIFLSLSSQDIPEQFEERLNDWMSGFVGLVSIVTPTTPAPRSASREEDMAVAGTPLELLQGVIIAVWTLYASKYESEFRAHIPTCVQCIWALLVSSSDAAPRNEAVVAPALQFLAVVIRAPWHRTLFSAPGQLEALAQHVILPNLRLSPADQDQFTVDPVEYVRKDSEGADQQTRRRLTCDLVRAIKVQFQNEITDILGKAVATLMQEYAISPATGWVSKDAAMYVVVALSVQGHTVAQGATQIADNIDVAQFYNQHVLTELTAEPMADFPILKADAIKFVIIFRSHLPVQQCRDLIPTLTRHLASPSFVVHSYAATAIERLLALPNIITRPTLQPHLSSLLTALFSALDHDESEENDYIMKAIMRVLHVGAADVQPFLDALLHKLTSTLVRVASNPRNPMFNHYLFECVAVLIRNTCIDRHDLVPTFQDAVIPPFKTMLRAQESCSEFGPYVFQILCQLLRYTGQALPPVFESMFPSVLAPPLWDSPGNVHALTLLIREYLAKPAFVSTLCAGDVGRGWLDGILGIFQKLIASKLNDKYGIQLLTSLVRTVPWDVLQPSFKQILVLLFTRAQQSMTAQFGRSLCVFLSEMVCVRGLPTLWKEIEALQVGLAVTSLSKLLLSHVGSVVDHLERKTVAVALVHAVGPQSIEVVLSAGPAGERFWADALDKLVDLLEIISGGADVATAADPAESILSQLEEAGGYSASYNRLAFASAPAKDPFPNTDVVQMFTQALAEASRLRPGKLQSVMGTHLPPARCVRIQEICSGHLVQLA</sequence>
<dbReference type="GO" id="GO:0006606">
    <property type="term" value="P:protein import into nucleus"/>
    <property type="evidence" value="ECO:0007669"/>
    <property type="project" value="TreeGrafter"/>
</dbReference>
<dbReference type="OMA" id="AENEFLM"/>
<dbReference type="Proteomes" id="UP000290189">
    <property type="component" value="Unassembled WGS sequence"/>
</dbReference>
<organism evidence="9 11">
    <name type="scientific">Plasmodiophora brassicae</name>
    <name type="common">Clubroot disease agent</name>
    <dbReference type="NCBI Taxonomy" id="37360"/>
    <lineage>
        <taxon>Eukaryota</taxon>
        <taxon>Sar</taxon>
        <taxon>Rhizaria</taxon>
        <taxon>Endomyxa</taxon>
        <taxon>Phytomyxea</taxon>
        <taxon>Plasmodiophorida</taxon>
        <taxon>Plasmodiophoridae</taxon>
        <taxon>Plasmodiophora</taxon>
    </lineage>
</organism>
<dbReference type="GO" id="GO:0005049">
    <property type="term" value="F:nuclear export signal receptor activity"/>
    <property type="evidence" value="ECO:0007669"/>
    <property type="project" value="TreeGrafter"/>
</dbReference>
<reference evidence="9 11" key="1">
    <citation type="submission" date="2015-02" db="EMBL/GenBank/DDBJ databases">
        <authorList>
            <person name="Chooi Y.-H."/>
        </authorList>
    </citation>
    <scope>NUCLEOTIDE SEQUENCE [LARGE SCALE GENOMIC DNA]</scope>
    <source>
        <strain evidence="9">E3</strain>
    </source>
</reference>
<dbReference type="PANTHER" id="PTHR10997">
    <property type="entry name" value="IMPORTIN-7, 8, 11"/>
    <property type="match status" value="1"/>
</dbReference>
<keyword evidence="4" id="KW-0813">Transport</keyword>
<dbReference type="Pfam" id="PF03378">
    <property type="entry name" value="CAS_CSE1"/>
    <property type="match status" value="1"/>
</dbReference>
<keyword evidence="5" id="KW-0963">Cytoplasm</keyword>
<geneLocation type="mitochondrion" evidence="10"/>
<dbReference type="InterPro" id="IPR005043">
    <property type="entry name" value="XPO2_C"/>
</dbReference>
<dbReference type="PANTHER" id="PTHR10997:SF8">
    <property type="entry name" value="EXPORTIN-2"/>
    <property type="match status" value="1"/>
</dbReference>
<keyword evidence="7" id="KW-0539">Nucleus</keyword>
<proteinExistence type="inferred from homology"/>
<keyword evidence="11" id="KW-1185">Reference proteome</keyword>
<dbReference type="InterPro" id="IPR001494">
    <property type="entry name" value="Importin-beta_N"/>
</dbReference>
<accession>A0A0G4IHS0</accession>
<evidence type="ECO:0000313" key="9">
    <source>
        <dbReference type="EMBL" id="CEO94758.1"/>
    </source>
</evidence>
<comment type="subcellular location">
    <subcellularLocation>
        <location evidence="2">Cytoplasm</location>
    </subcellularLocation>
    <subcellularLocation>
        <location evidence="1">Nucleus</location>
    </subcellularLocation>
</comment>
<evidence type="ECO:0000313" key="11">
    <source>
        <dbReference type="Proteomes" id="UP000039324"/>
    </source>
</evidence>
<dbReference type="InterPro" id="IPR011989">
    <property type="entry name" value="ARM-like"/>
</dbReference>
<protein>
    <recommendedName>
        <fullName evidence="8">Importin N-terminal domain-containing protein</fullName>
    </recommendedName>
</protein>
<evidence type="ECO:0000313" key="10">
    <source>
        <dbReference type="EMBL" id="SPQ98719.1"/>
    </source>
</evidence>
<feature type="domain" description="Importin N-terminal" evidence="8">
    <location>
        <begin position="23"/>
        <end position="97"/>
    </location>
</feature>
<evidence type="ECO:0000313" key="12">
    <source>
        <dbReference type="Proteomes" id="UP000290189"/>
    </source>
</evidence>
<evidence type="ECO:0000256" key="5">
    <source>
        <dbReference type="ARBA" id="ARBA00022490"/>
    </source>
</evidence>
<gene>
    <name evidence="9" type="ORF">PBRA_003571</name>
    <name evidence="10" type="ORF">PLBR_LOCUS5934</name>
</gene>